<name>A0ABX4SI25_9BIFI</name>
<reference evidence="1 2" key="1">
    <citation type="submission" date="2017-12" db="EMBL/GenBank/DDBJ databases">
        <title>Phylogenetic diversity of female urinary microbiome.</title>
        <authorList>
            <person name="Thomas-White K."/>
            <person name="Wolfe A.J."/>
        </authorList>
    </citation>
    <scope>NUCLEOTIDE SEQUENCE [LARGE SCALE GENOMIC DNA]</scope>
    <source>
        <strain evidence="1 2">UMB0833</strain>
    </source>
</reference>
<dbReference type="SUPFAM" id="SSF47598">
    <property type="entry name" value="Ribbon-helix-helix"/>
    <property type="match status" value="1"/>
</dbReference>
<proteinExistence type="predicted"/>
<dbReference type="InterPro" id="IPR013321">
    <property type="entry name" value="Arc_rbn_hlx_hlx"/>
</dbReference>
<dbReference type="Proteomes" id="UP000234904">
    <property type="component" value="Unassembled WGS sequence"/>
</dbReference>
<sequence>MILCNYVNRSQEESMAGKTRKSKDTRLLQVYVEPELHKALGQYCLDNDMKNAPVVRELLTRFLEEQGYYERRGNK</sequence>
<comment type="caution">
    <text evidence="1">The sequence shown here is derived from an EMBL/GenBank/DDBJ whole genome shotgun (WGS) entry which is preliminary data.</text>
</comment>
<dbReference type="Gene3D" id="1.10.1220.10">
    <property type="entry name" value="Met repressor-like"/>
    <property type="match status" value="1"/>
</dbReference>
<evidence type="ECO:0000313" key="2">
    <source>
        <dbReference type="Proteomes" id="UP000234904"/>
    </source>
</evidence>
<keyword evidence="2" id="KW-1185">Reference proteome</keyword>
<accession>A0ABX4SI25</accession>
<gene>
    <name evidence="1" type="ORF">CYJ70_04780</name>
</gene>
<protein>
    <recommendedName>
        <fullName evidence="3">CopG family transcriptional regulator</fullName>
    </recommendedName>
</protein>
<organism evidence="1 2">
    <name type="scientific">Gardnerella pickettii</name>
    <dbReference type="NCBI Taxonomy" id="2914924"/>
    <lineage>
        <taxon>Bacteria</taxon>
        <taxon>Bacillati</taxon>
        <taxon>Actinomycetota</taxon>
        <taxon>Actinomycetes</taxon>
        <taxon>Bifidobacteriales</taxon>
        <taxon>Bifidobacteriaceae</taxon>
        <taxon>Gardnerella</taxon>
    </lineage>
</organism>
<dbReference type="InterPro" id="IPR010985">
    <property type="entry name" value="Ribbon_hlx_hlx"/>
</dbReference>
<dbReference type="EMBL" id="PKJE01000003">
    <property type="protein sequence ID" value="PKZ53024.1"/>
    <property type="molecule type" value="Genomic_DNA"/>
</dbReference>
<evidence type="ECO:0000313" key="1">
    <source>
        <dbReference type="EMBL" id="PKZ53024.1"/>
    </source>
</evidence>
<evidence type="ECO:0008006" key="3">
    <source>
        <dbReference type="Google" id="ProtNLM"/>
    </source>
</evidence>